<proteinExistence type="predicted"/>
<gene>
    <name evidence="1" type="ORF">SAMN04489793_3300</name>
</gene>
<organism evidence="1 2">
    <name type="scientific">Tsukamurella tyrosinosolvens</name>
    <dbReference type="NCBI Taxonomy" id="57704"/>
    <lineage>
        <taxon>Bacteria</taxon>
        <taxon>Bacillati</taxon>
        <taxon>Actinomycetota</taxon>
        <taxon>Actinomycetes</taxon>
        <taxon>Mycobacteriales</taxon>
        <taxon>Tsukamurellaceae</taxon>
        <taxon>Tsukamurella</taxon>
    </lineage>
</organism>
<keyword evidence="2" id="KW-1185">Reference proteome</keyword>
<dbReference type="Proteomes" id="UP000182241">
    <property type="component" value="Unassembled WGS sequence"/>
</dbReference>
<accession>A0A1H4VRV1</accession>
<dbReference type="EMBL" id="FNSA01000003">
    <property type="protein sequence ID" value="SEC83141.1"/>
    <property type="molecule type" value="Genomic_DNA"/>
</dbReference>
<dbReference type="RefSeq" id="WP_068742720.1">
    <property type="nucleotide sequence ID" value="NZ_FNSA01000003.1"/>
</dbReference>
<evidence type="ECO:0000313" key="2">
    <source>
        <dbReference type="Proteomes" id="UP000182241"/>
    </source>
</evidence>
<name>A0A1H4VRV1_TSUTY</name>
<protein>
    <submittedName>
        <fullName evidence="1">Uncharacterized protein</fullName>
    </submittedName>
</protein>
<dbReference type="AlphaFoldDB" id="A0A1H4VRV1"/>
<dbReference type="STRING" id="57704.SAMN04489793_3300"/>
<evidence type="ECO:0000313" key="1">
    <source>
        <dbReference type="EMBL" id="SEC83141.1"/>
    </source>
</evidence>
<reference evidence="2" key="1">
    <citation type="submission" date="2016-10" db="EMBL/GenBank/DDBJ databases">
        <authorList>
            <person name="Varghese N."/>
            <person name="Submissions S."/>
        </authorList>
    </citation>
    <scope>NUCLEOTIDE SEQUENCE [LARGE SCALE GENOMIC DNA]</scope>
    <source>
        <strain evidence="2">DSM 44234</strain>
    </source>
</reference>
<sequence>MGRGPIVQLFDTAARTLDEARRLPPRQFLALLLVRVAHALHDADHLEHVTVPATAGLVEILVQGDEYGSGVISVAGDLAAITHEDLASEDEADDLLHRAHCCAPRDGSERGGVRHG</sequence>